<dbReference type="PANTHER" id="PTHR23389">
    <property type="entry name" value="CHROMOSOME TRANSMISSION FIDELITY FACTOR 18"/>
    <property type="match status" value="1"/>
</dbReference>
<dbReference type="SUPFAM" id="SSF50249">
    <property type="entry name" value="Nucleic acid-binding proteins"/>
    <property type="match status" value="1"/>
</dbReference>
<dbReference type="Gene3D" id="2.40.50.140">
    <property type="entry name" value="Nucleic acid-binding proteins"/>
    <property type="match status" value="1"/>
</dbReference>
<dbReference type="Proteomes" id="UP001162741">
    <property type="component" value="Chromosome"/>
</dbReference>
<keyword evidence="9 11" id="KW-0234">DNA repair</keyword>
<feature type="active site" description="N6-AMP-lysine intermediate" evidence="11">
    <location>
        <position position="141"/>
    </location>
</feature>
<feature type="binding site" evidence="11">
    <location>
        <position position="445"/>
    </location>
    <ligand>
        <name>Zn(2+)</name>
        <dbReference type="ChEBI" id="CHEBI:29105"/>
    </ligand>
</feature>
<dbReference type="Pfam" id="PF03119">
    <property type="entry name" value="DNA_ligase_ZBD"/>
    <property type="match status" value="1"/>
</dbReference>
<comment type="similarity">
    <text evidence="11">Belongs to the NAD-dependent DNA ligase family. LigA subfamily.</text>
</comment>
<evidence type="ECO:0000313" key="14">
    <source>
        <dbReference type="Proteomes" id="UP001162741"/>
    </source>
</evidence>
<dbReference type="InterPro" id="IPR013839">
    <property type="entry name" value="DNAligase_adenylation"/>
</dbReference>
<dbReference type="SMART" id="SM00532">
    <property type="entry name" value="LIGANc"/>
    <property type="match status" value="1"/>
</dbReference>
<dbReference type="GO" id="GO:0003911">
    <property type="term" value="F:DNA ligase (NAD+) activity"/>
    <property type="evidence" value="ECO:0007669"/>
    <property type="project" value="UniProtKB-EC"/>
</dbReference>
<keyword evidence="8 11" id="KW-0520">NAD</keyword>
<organism evidence="13 14">
    <name type="scientific">Chitinophaga horti</name>
    <dbReference type="NCBI Taxonomy" id="2920382"/>
    <lineage>
        <taxon>Bacteria</taxon>
        <taxon>Pseudomonadati</taxon>
        <taxon>Bacteroidota</taxon>
        <taxon>Chitinophagia</taxon>
        <taxon>Chitinophagales</taxon>
        <taxon>Chitinophagaceae</taxon>
        <taxon>Chitinophaga</taxon>
    </lineage>
</organism>
<dbReference type="InterPro" id="IPR013840">
    <property type="entry name" value="DNAligase_N"/>
</dbReference>
<dbReference type="Gene3D" id="3.30.470.30">
    <property type="entry name" value="DNA ligase/mRNA capping enzyme"/>
    <property type="match status" value="1"/>
</dbReference>
<dbReference type="InterPro" id="IPR010994">
    <property type="entry name" value="RuvA_2-like"/>
</dbReference>
<dbReference type="SMART" id="SM00292">
    <property type="entry name" value="BRCT"/>
    <property type="match status" value="1"/>
</dbReference>
<dbReference type="Pfam" id="PF00533">
    <property type="entry name" value="BRCT"/>
    <property type="match status" value="1"/>
</dbReference>
<dbReference type="InterPro" id="IPR001679">
    <property type="entry name" value="DNA_ligase"/>
</dbReference>
<keyword evidence="6 11" id="KW-0862">Zinc</keyword>
<dbReference type="EMBL" id="CP107006">
    <property type="protein sequence ID" value="UYQ92453.1"/>
    <property type="molecule type" value="Genomic_DNA"/>
</dbReference>
<feature type="binding site" evidence="11">
    <location>
        <position position="324"/>
    </location>
    <ligand>
        <name>NAD(+)</name>
        <dbReference type="ChEBI" id="CHEBI:57540"/>
    </ligand>
</feature>
<feature type="binding site" evidence="11">
    <location>
        <position position="348"/>
    </location>
    <ligand>
        <name>NAD(+)</name>
        <dbReference type="ChEBI" id="CHEBI:57540"/>
    </ligand>
</feature>
<dbReference type="Pfam" id="PF12826">
    <property type="entry name" value="HHH_2"/>
    <property type="match status" value="1"/>
</dbReference>
<dbReference type="Gene3D" id="3.40.50.10190">
    <property type="entry name" value="BRCT domain"/>
    <property type="match status" value="1"/>
</dbReference>
<evidence type="ECO:0000256" key="1">
    <source>
        <dbReference type="ARBA" id="ARBA00004067"/>
    </source>
</evidence>
<evidence type="ECO:0000313" key="13">
    <source>
        <dbReference type="EMBL" id="UYQ92453.1"/>
    </source>
</evidence>
<dbReference type="HAMAP" id="MF_01588">
    <property type="entry name" value="DNA_ligase_A"/>
    <property type="match status" value="1"/>
</dbReference>
<comment type="function">
    <text evidence="1 11">DNA ligase that catalyzes the formation of phosphodiester linkages between 5'-phosphoryl and 3'-hydroxyl groups in double-stranded DNA using NAD as a coenzyme and as the energy source for the reaction. It is essential for DNA replication and repair of damaged DNA.</text>
</comment>
<dbReference type="RefSeq" id="WP_264280714.1">
    <property type="nucleotide sequence ID" value="NZ_CP107006.1"/>
</dbReference>
<dbReference type="InterPro" id="IPR012340">
    <property type="entry name" value="NA-bd_OB-fold"/>
</dbReference>
<dbReference type="PIRSF" id="PIRSF001604">
    <property type="entry name" value="LigA"/>
    <property type="match status" value="1"/>
</dbReference>
<evidence type="ECO:0000256" key="10">
    <source>
        <dbReference type="ARBA" id="ARBA00034005"/>
    </source>
</evidence>
<evidence type="ECO:0000256" key="7">
    <source>
        <dbReference type="ARBA" id="ARBA00022842"/>
    </source>
</evidence>
<evidence type="ECO:0000256" key="3">
    <source>
        <dbReference type="ARBA" id="ARBA00022705"/>
    </source>
</evidence>
<gene>
    <name evidence="11 13" type="primary">ligA</name>
    <name evidence="13" type="ORF">MKQ68_20425</name>
</gene>
<dbReference type="NCBIfam" id="TIGR00575">
    <property type="entry name" value="dnlj"/>
    <property type="match status" value="1"/>
</dbReference>
<keyword evidence="4 11" id="KW-0479">Metal-binding</keyword>
<dbReference type="InterPro" id="IPR036420">
    <property type="entry name" value="BRCT_dom_sf"/>
</dbReference>
<feature type="binding site" evidence="11">
    <location>
        <position position="162"/>
    </location>
    <ligand>
        <name>NAD(+)</name>
        <dbReference type="ChEBI" id="CHEBI:57540"/>
    </ligand>
</feature>
<dbReference type="Pfam" id="PF03120">
    <property type="entry name" value="OB_DNA_ligase"/>
    <property type="match status" value="1"/>
</dbReference>
<dbReference type="CDD" id="cd00114">
    <property type="entry name" value="LIGANc"/>
    <property type="match status" value="1"/>
</dbReference>
<reference evidence="13" key="1">
    <citation type="submission" date="2022-10" db="EMBL/GenBank/DDBJ databases">
        <title>Chitinophaga sp. nov., isolated from soil.</title>
        <authorList>
            <person name="Jeon C.O."/>
        </authorList>
    </citation>
    <scope>NUCLEOTIDE SEQUENCE</scope>
    <source>
        <strain evidence="13">R8</strain>
    </source>
</reference>
<dbReference type="SUPFAM" id="SSF47781">
    <property type="entry name" value="RuvA domain 2-like"/>
    <property type="match status" value="1"/>
</dbReference>
<keyword evidence="11" id="KW-0464">Manganese</keyword>
<evidence type="ECO:0000256" key="8">
    <source>
        <dbReference type="ARBA" id="ARBA00023027"/>
    </source>
</evidence>
<dbReference type="Pfam" id="PF01653">
    <property type="entry name" value="DNA_ligase_aden"/>
    <property type="match status" value="1"/>
</dbReference>
<keyword evidence="2 11" id="KW-0436">Ligase</keyword>
<dbReference type="EC" id="6.5.1.2" evidence="11"/>
<feature type="binding site" evidence="11">
    <location>
        <position position="442"/>
    </location>
    <ligand>
        <name>Zn(2+)</name>
        <dbReference type="ChEBI" id="CHEBI:29105"/>
    </ligand>
</feature>
<dbReference type="Gene3D" id="1.10.150.20">
    <property type="entry name" value="5' to 3' exonuclease, C-terminal subdomain"/>
    <property type="match status" value="2"/>
</dbReference>
<evidence type="ECO:0000256" key="5">
    <source>
        <dbReference type="ARBA" id="ARBA00022763"/>
    </source>
</evidence>
<dbReference type="PANTHER" id="PTHR23389:SF9">
    <property type="entry name" value="DNA LIGASE"/>
    <property type="match status" value="1"/>
</dbReference>
<feature type="binding site" evidence="11">
    <location>
        <position position="465"/>
    </location>
    <ligand>
        <name>Zn(2+)</name>
        <dbReference type="ChEBI" id="CHEBI:29105"/>
    </ligand>
</feature>
<feature type="binding site" evidence="11">
    <location>
        <begin position="108"/>
        <end position="109"/>
    </location>
    <ligand>
        <name>NAD(+)</name>
        <dbReference type="ChEBI" id="CHEBI:57540"/>
    </ligand>
</feature>
<comment type="cofactor">
    <cofactor evidence="11">
        <name>Mg(2+)</name>
        <dbReference type="ChEBI" id="CHEBI:18420"/>
    </cofactor>
    <cofactor evidence="11">
        <name>Mn(2+)</name>
        <dbReference type="ChEBI" id="CHEBI:29035"/>
    </cofactor>
</comment>
<feature type="domain" description="BRCT" evidence="12">
    <location>
        <begin position="624"/>
        <end position="703"/>
    </location>
</feature>
<dbReference type="PROSITE" id="PS01055">
    <property type="entry name" value="DNA_LIGASE_N1"/>
    <property type="match status" value="1"/>
</dbReference>
<keyword evidence="5 11" id="KW-0227">DNA damage</keyword>
<evidence type="ECO:0000256" key="6">
    <source>
        <dbReference type="ARBA" id="ARBA00022833"/>
    </source>
</evidence>
<dbReference type="PROSITE" id="PS50172">
    <property type="entry name" value="BRCT"/>
    <property type="match status" value="1"/>
</dbReference>
<dbReference type="Gene3D" id="1.10.287.610">
    <property type="entry name" value="Helix hairpin bin"/>
    <property type="match status" value="1"/>
</dbReference>
<comment type="caution">
    <text evidence="11">Lacks conserved residue(s) required for the propagation of feature annotation.</text>
</comment>
<feature type="binding site" evidence="11">
    <location>
        <begin position="59"/>
        <end position="63"/>
    </location>
    <ligand>
        <name>NAD(+)</name>
        <dbReference type="ChEBI" id="CHEBI:57540"/>
    </ligand>
</feature>
<protein>
    <recommendedName>
        <fullName evidence="11">DNA ligase</fullName>
        <ecNumber evidence="11">6.5.1.2</ecNumber>
    </recommendedName>
    <alternativeName>
        <fullName evidence="11">Polydeoxyribonucleotide synthase [NAD(+)]</fullName>
    </alternativeName>
</protein>
<evidence type="ECO:0000256" key="4">
    <source>
        <dbReference type="ARBA" id="ARBA00022723"/>
    </source>
</evidence>
<feature type="binding site" evidence="11">
    <location>
        <position position="200"/>
    </location>
    <ligand>
        <name>NAD(+)</name>
        <dbReference type="ChEBI" id="CHEBI:57540"/>
    </ligand>
</feature>
<evidence type="ECO:0000256" key="2">
    <source>
        <dbReference type="ARBA" id="ARBA00022598"/>
    </source>
</evidence>
<dbReference type="InterPro" id="IPR041663">
    <property type="entry name" value="DisA/LigA_HHH"/>
</dbReference>
<dbReference type="InterPro" id="IPR004150">
    <property type="entry name" value="NAD_DNA_ligase_OB"/>
</dbReference>
<evidence type="ECO:0000259" key="12">
    <source>
        <dbReference type="PROSITE" id="PS50172"/>
    </source>
</evidence>
<dbReference type="CDD" id="cd17748">
    <property type="entry name" value="BRCT_DNA_ligase_like"/>
    <property type="match status" value="1"/>
</dbReference>
<dbReference type="NCBIfam" id="NF005932">
    <property type="entry name" value="PRK07956.1"/>
    <property type="match status" value="1"/>
</dbReference>
<dbReference type="Gene3D" id="6.20.10.30">
    <property type="match status" value="1"/>
</dbReference>
<dbReference type="InterPro" id="IPR001357">
    <property type="entry name" value="BRCT_dom"/>
</dbReference>
<dbReference type="SUPFAM" id="SSF56091">
    <property type="entry name" value="DNA ligase/mRNA capping enzyme, catalytic domain"/>
    <property type="match status" value="1"/>
</dbReference>
<dbReference type="InterPro" id="IPR004149">
    <property type="entry name" value="Znf_DNAligase_C4"/>
</dbReference>
<sequence>MYTKETERTLTQVAKELLSLLPEEGMINESATDTVEALRRVIRYNDYRYYIQDDPVLSDFEYDQLFAWLKKLEKTYPDLMTPDSPTARVAQGLSKNFPSVQHLVPMLSLENSYNEDDLTDWDRKTRELTGLPEIEYCIEPKFDGASISLIYENDLLTRGATRGDGVAGDDITTNIRQIRTIPLSAPFSHYGIQQIEIRGEVLINKNTFKKFNDQRMADNLPPLANPRNAASGSLRMVDPKEVAKRGLEAFLYHMSYHVMLDGQTEPAPLQSHSGTLDLLYELGFRSPAKEKTVVKGIKAVIDYVHNFEARRDDLPYEIDGMVIKVNNYDLQDRLGMTTHHPRWAMAFKFKARQATSKLRNVEFQVGRTGSITPVAKIDPVPIGGVMVGSISLFNEDVIREKDLKIGDTVLVERAGDVIPYIVKSMADLRDGSEKDIIFPKTCPVCDHELFKPEGESVWRCNNINCEAQVVERIIHFVSKDAMDIRSFGESNVRKFYGLGILKDVPGIYEMDFTEIAKQGGFGAKSITNLTTAIEHSKTQPLHRLIFGLGIRYVGETTAKTLAHAVKELTELKDFTEEQLLALEDIGPKVAGSIRQFFSDEGNVQMLERLRALGVNLQNTQGSLSAEGTLSGQTFLFTGTLSKLKRSDAESIVEQHGGKLLSGVSSKLNYLVVGEDAGSKLEKAKKINTIKILTEDDFIKLVEN</sequence>
<dbReference type="SUPFAM" id="SSF52113">
    <property type="entry name" value="BRCT domain"/>
    <property type="match status" value="1"/>
</dbReference>
<evidence type="ECO:0000256" key="9">
    <source>
        <dbReference type="ARBA" id="ARBA00023204"/>
    </source>
</evidence>
<proteinExistence type="inferred from homology"/>
<keyword evidence="3 11" id="KW-0235">DNA replication</keyword>
<comment type="catalytic activity">
    <reaction evidence="10 11">
        <text>NAD(+) + (deoxyribonucleotide)n-3'-hydroxyl + 5'-phospho-(deoxyribonucleotide)m = (deoxyribonucleotide)n+m + AMP + beta-nicotinamide D-nucleotide.</text>
        <dbReference type="EC" id="6.5.1.2"/>
    </reaction>
</comment>
<keyword evidence="7 11" id="KW-0460">Magnesium</keyword>
<dbReference type="InterPro" id="IPR018239">
    <property type="entry name" value="DNA_ligase_AS"/>
</dbReference>
<name>A0ABY6IYJ2_9BACT</name>
<keyword evidence="14" id="KW-1185">Reference proteome</keyword>
<accession>A0ABY6IYJ2</accession>
<feature type="binding site" evidence="11">
    <location>
        <position position="139"/>
    </location>
    <ligand>
        <name>NAD(+)</name>
        <dbReference type="ChEBI" id="CHEBI:57540"/>
    </ligand>
</feature>
<evidence type="ECO:0000256" key="11">
    <source>
        <dbReference type="HAMAP-Rule" id="MF_01588"/>
    </source>
</evidence>